<reference evidence="1" key="1">
    <citation type="submission" date="2013-11" db="EMBL/GenBank/DDBJ databases">
        <title>Draft genome sequence of the broad-host-range Rhizobium sp. LPU83 strain, a member of the low-genetic diversity Oregon-like Rhizobium sp. group.</title>
        <authorList>
            <person name="Wibberg D."/>
            <person name="Puehler A."/>
            <person name="Schlueter A."/>
        </authorList>
    </citation>
    <scope>NUCLEOTIDE SEQUENCE [LARGE SCALE GENOMIC DNA]</scope>
    <source>
        <strain evidence="1">LPU83</strain>
        <plasmid evidence="1">pLPU83d</plasmid>
    </source>
</reference>
<dbReference type="EMBL" id="HG916855">
    <property type="protein sequence ID" value="CDM62840.1"/>
    <property type="molecule type" value="Genomic_DNA"/>
</dbReference>
<protein>
    <submittedName>
        <fullName evidence="1">Uncharacterized protein</fullName>
    </submittedName>
</protein>
<proteinExistence type="predicted"/>
<sequence>MPSQLLNRYNDAVALTLFVKSRSIRHHLSGLLSGFGEFGGGFYAHDPHDRRIA</sequence>
<dbReference type="HOGENOM" id="CLU_3065554_0_0_5"/>
<evidence type="ECO:0000313" key="2">
    <source>
        <dbReference type="Proteomes" id="UP000019443"/>
    </source>
</evidence>
<gene>
    <name evidence="1" type="ORF">LPU83_pLPU83d_1470</name>
</gene>
<dbReference type="Proteomes" id="UP000019443">
    <property type="component" value="Plasmid pLPU83d"/>
</dbReference>
<evidence type="ECO:0000313" key="1">
    <source>
        <dbReference type="EMBL" id="CDM62840.1"/>
    </source>
</evidence>
<geneLocation type="plasmid" evidence="1 2">
    <name>pLPU83d</name>
</geneLocation>
<keyword evidence="1" id="KW-0614">Plasmid</keyword>
<keyword evidence="2" id="KW-1185">Reference proteome</keyword>
<organism evidence="1 2">
    <name type="scientific">Rhizobium favelukesii</name>
    <dbReference type="NCBI Taxonomy" id="348824"/>
    <lineage>
        <taxon>Bacteria</taxon>
        <taxon>Pseudomonadati</taxon>
        <taxon>Pseudomonadota</taxon>
        <taxon>Alphaproteobacteria</taxon>
        <taxon>Hyphomicrobiales</taxon>
        <taxon>Rhizobiaceae</taxon>
        <taxon>Rhizobium/Agrobacterium group</taxon>
        <taxon>Rhizobium</taxon>
    </lineage>
</organism>
<name>W6RRR8_9HYPH</name>
<accession>W6RRR8</accession>
<dbReference type="AlphaFoldDB" id="W6RRR8"/>
<dbReference type="KEGG" id="rhl:LPU83_pLPU83d_1470"/>